<sequence length="149" mass="16826">MSMLQVVTVLKLQKICSVSQIKFHTPLLQIKLHMNISNAIHMFHLLLFDFINSVPNIRLKGNFARIHTVCSSPILSNCKISQRSETADAVIASHCHHSASLRQYSSKMVCRGSLTRINQENKSQTNNVTLFLTTSTQETTSQYLQSHNT</sequence>
<evidence type="ECO:0000313" key="1">
    <source>
        <dbReference type="EMBL" id="KRY75570.1"/>
    </source>
</evidence>
<protein>
    <submittedName>
        <fullName evidence="1">Uncharacterized protein</fullName>
    </submittedName>
</protein>
<organism evidence="1 2">
    <name type="scientific">Trichinella pseudospiralis</name>
    <name type="common">Parasitic roundworm</name>
    <dbReference type="NCBI Taxonomy" id="6337"/>
    <lineage>
        <taxon>Eukaryota</taxon>
        <taxon>Metazoa</taxon>
        <taxon>Ecdysozoa</taxon>
        <taxon>Nematoda</taxon>
        <taxon>Enoplea</taxon>
        <taxon>Dorylaimia</taxon>
        <taxon>Trichinellida</taxon>
        <taxon>Trichinellidae</taxon>
        <taxon>Trichinella</taxon>
    </lineage>
</organism>
<proteinExistence type="predicted"/>
<evidence type="ECO:0000313" key="2">
    <source>
        <dbReference type="Proteomes" id="UP000054632"/>
    </source>
</evidence>
<accession>A0A0V1EPX7</accession>
<dbReference type="EMBL" id="JYDR01000017">
    <property type="protein sequence ID" value="KRY75570.1"/>
    <property type="molecule type" value="Genomic_DNA"/>
</dbReference>
<dbReference type="Proteomes" id="UP000054632">
    <property type="component" value="Unassembled WGS sequence"/>
</dbReference>
<dbReference type="AlphaFoldDB" id="A0A0V1EPX7"/>
<comment type="caution">
    <text evidence="1">The sequence shown here is derived from an EMBL/GenBank/DDBJ whole genome shotgun (WGS) entry which is preliminary data.</text>
</comment>
<reference evidence="1 2" key="1">
    <citation type="submission" date="2015-01" db="EMBL/GenBank/DDBJ databases">
        <title>Evolution of Trichinella species and genotypes.</title>
        <authorList>
            <person name="Korhonen P.K."/>
            <person name="Edoardo P."/>
            <person name="Giuseppe L.R."/>
            <person name="Gasser R.B."/>
        </authorList>
    </citation>
    <scope>NUCLEOTIDE SEQUENCE [LARGE SCALE GENOMIC DNA]</scope>
    <source>
        <strain evidence="1">ISS13</strain>
    </source>
</reference>
<gene>
    <name evidence="1" type="ORF">T4A_3913</name>
</gene>
<name>A0A0V1EPX7_TRIPS</name>